<reference evidence="9" key="3">
    <citation type="submission" date="2025-09" db="UniProtKB">
        <authorList>
            <consortium name="Ensembl"/>
        </authorList>
    </citation>
    <scope>IDENTIFICATION</scope>
</reference>
<evidence type="ECO:0000256" key="1">
    <source>
        <dbReference type="ARBA" id="ARBA00004370"/>
    </source>
</evidence>
<dbReference type="AlphaFoldDB" id="A0A8C6JJP3"/>
<reference evidence="9" key="1">
    <citation type="submission" date="2020-03" db="EMBL/GenBank/DDBJ databases">
        <title>Melopsittacus undulatus (budgerigar) genome, bMelUnd1, maternal haplotype with Z.</title>
        <authorList>
            <person name="Gedman G."/>
            <person name="Mountcastle J."/>
            <person name="Haase B."/>
            <person name="Formenti G."/>
            <person name="Wright T."/>
            <person name="Apodaca J."/>
            <person name="Pelan S."/>
            <person name="Chow W."/>
            <person name="Rhie A."/>
            <person name="Howe K."/>
            <person name="Fedrigo O."/>
            <person name="Jarvis E.D."/>
        </authorList>
    </citation>
    <scope>NUCLEOTIDE SEQUENCE [LARGE SCALE GENOMIC DNA]</scope>
</reference>
<evidence type="ECO:0000259" key="8">
    <source>
        <dbReference type="Pfam" id="PF13908"/>
    </source>
</evidence>
<keyword evidence="7" id="KW-0732">Signal</keyword>
<evidence type="ECO:0000256" key="5">
    <source>
        <dbReference type="SAM" id="MobiDB-lite"/>
    </source>
</evidence>
<evidence type="ECO:0000256" key="4">
    <source>
        <dbReference type="ARBA" id="ARBA00023136"/>
    </source>
</evidence>
<keyword evidence="2 6" id="KW-0812">Transmembrane</keyword>
<feature type="signal peptide" evidence="7">
    <location>
        <begin position="1"/>
        <end position="20"/>
    </location>
</feature>
<comment type="subcellular location">
    <subcellularLocation>
        <location evidence="1">Membrane</location>
    </subcellularLocation>
</comment>
<protein>
    <recommendedName>
        <fullName evidence="8">Shisa N-terminal domain-containing protein</fullName>
    </recommendedName>
</protein>
<keyword evidence="10" id="KW-1185">Reference proteome</keyword>
<name>A0A8C6JJP3_MELUD</name>
<reference evidence="9" key="2">
    <citation type="submission" date="2025-08" db="UniProtKB">
        <authorList>
            <consortium name="Ensembl"/>
        </authorList>
    </citation>
    <scope>IDENTIFICATION</scope>
</reference>
<evidence type="ECO:0000313" key="9">
    <source>
        <dbReference type="Ensembl" id="ENSMUNP00000014766.2"/>
    </source>
</evidence>
<evidence type="ECO:0000256" key="7">
    <source>
        <dbReference type="SAM" id="SignalP"/>
    </source>
</evidence>
<sequence length="258" mass="27357">MVRGALCALLLALRCSSGRAGEFCHGWAGSPQRWHRGFQCPERYDGPEATLCCGTCSLRYCCSSREARLEQARCPAREQGHLSTGTALAWVSVVPVYLPFLLVGSVFVAFVVGGACIGICCCKCLKSQDEEQQSGLAPGQTWLLQPDLPSRLSSSSSATRSSPSNDAQSSSICMTLAPSLPPSLPILGLPEDARFLSPPPGSGQLLQPSCAMHRIPTDHTAAMAPASFLKRTIYGHSASASPLGVTQSDQMMYLGAHV</sequence>
<evidence type="ECO:0000256" key="6">
    <source>
        <dbReference type="SAM" id="Phobius"/>
    </source>
</evidence>
<organism evidence="9 10">
    <name type="scientific">Melopsittacus undulatus</name>
    <name type="common">Budgerigar</name>
    <name type="synonym">Psittacus undulatus</name>
    <dbReference type="NCBI Taxonomy" id="13146"/>
    <lineage>
        <taxon>Eukaryota</taxon>
        <taxon>Metazoa</taxon>
        <taxon>Chordata</taxon>
        <taxon>Craniata</taxon>
        <taxon>Vertebrata</taxon>
        <taxon>Euteleostomi</taxon>
        <taxon>Archelosauria</taxon>
        <taxon>Archosauria</taxon>
        <taxon>Dinosauria</taxon>
        <taxon>Saurischia</taxon>
        <taxon>Theropoda</taxon>
        <taxon>Coelurosauria</taxon>
        <taxon>Aves</taxon>
        <taxon>Neognathae</taxon>
        <taxon>Neoaves</taxon>
        <taxon>Telluraves</taxon>
        <taxon>Australaves</taxon>
        <taxon>Psittaciformes</taxon>
        <taxon>Psittaculidae</taxon>
        <taxon>Melopsittacus</taxon>
    </lineage>
</organism>
<evidence type="ECO:0000313" key="10">
    <source>
        <dbReference type="Proteomes" id="UP000694405"/>
    </source>
</evidence>
<dbReference type="PANTHER" id="PTHR31395:SF25">
    <property type="entry name" value="ABLIM_ANCHOR DOMAIN-CONTAINING PROTEIN"/>
    <property type="match status" value="1"/>
</dbReference>
<feature type="chain" id="PRO_5043770050" description="Shisa N-terminal domain-containing protein" evidence="7">
    <location>
        <begin position="21"/>
        <end position="258"/>
    </location>
</feature>
<proteinExistence type="predicted"/>
<dbReference type="Pfam" id="PF13908">
    <property type="entry name" value="Shisa_N"/>
    <property type="match status" value="1"/>
</dbReference>
<feature type="compositionally biased region" description="Low complexity" evidence="5">
    <location>
        <begin position="149"/>
        <end position="164"/>
    </location>
</feature>
<dbReference type="InterPro" id="IPR026910">
    <property type="entry name" value="Shisa"/>
</dbReference>
<dbReference type="InterPro" id="IPR053891">
    <property type="entry name" value="Shisa_N"/>
</dbReference>
<gene>
    <name evidence="9" type="primary">LOC101878503</name>
</gene>
<dbReference type="Ensembl" id="ENSMUNT00000016997.2">
    <property type="protein sequence ID" value="ENSMUNP00000014766.2"/>
    <property type="gene ID" value="ENSMUNG00000011471.2"/>
</dbReference>
<accession>A0A8V5G1G3</accession>
<feature type="domain" description="Shisa N-terminal" evidence="8">
    <location>
        <begin position="21"/>
        <end position="75"/>
    </location>
</feature>
<feature type="transmembrane region" description="Helical" evidence="6">
    <location>
        <begin position="96"/>
        <end position="122"/>
    </location>
</feature>
<keyword evidence="4 6" id="KW-0472">Membrane</keyword>
<accession>A0A8C6JJP3</accession>
<evidence type="ECO:0000256" key="2">
    <source>
        <dbReference type="ARBA" id="ARBA00022692"/>
    </source>
</evidence>
<dbReference type="Proteomes" id="UP000694405">
    <property type="component" value="Chromosome 6"/>
</dbReference>
<feature type="region of interest" description="Disordered" evidence="5">
    <location>
        <begin position="149"/>
        <end position="170"/>
    </location>
</feature>
<evidence type="ECO:0000256" key="3">
    <source>
        <dbReference type="ARBA" id="ARBA00022989"/>
    </source>
</evidence>
<dbReference type="PANTHER" id="PTHR31395">
    <property type="entry name" value="SHISA"/>
    <property type="match status" value="1"/>
</dbReference>
<keyword evidence="3 6" id="KW-1133">Transmembrane helix</keyword>
<dbReference type="GO" id="GO:0016020">
    <property type="term" value="C:membrane"/>
    <property type="evidence" value="ECO:0007669"/>
    <property type="project" value="UniProtKB-SubCell"/>
</dbReference>